<keyword evidence="4 6" id="KW-1133">Transmembrane helix</keyword>
<evidence type="ECO:0000256" key="1">
    <source>
        <dbReference type="ARBA" id="ARBA00004651"/>
    </source>
</evidence>
<dbReference type="Gene3D" id="2.30.30.60">
    <property type="match status" value="1"/>
</dbReference>
<dbReference type="PANTHER" id="PTHR30566">
    <property type="entry name" value="YNAI-RELATED MECHANOSENSITIVE ION CHANNEL"/>
    <property type="match status" value="1"/>
</dbReference>
<gene>
    <name evidence="8" type="ORF">JMN32_20395</name>
</gene>
<dbReference type="InterPro" id="IPR006685">
    <property type="entry name" value="MscS_channel_2nd"/>
</dbReference>
<evidence type="ECO:0000313" key="8">
    <source>
        <dbReference type="EMBL" id="MBL6448684.1"/>
    </source>
</evidence>
<keyword evidence="9" id="KW-1185">Reference proteome</keyword>
<dbReference type="SUPFAM" id="SSF50182">
    <property type="entry name" value="Sm-like ribonucleoproteins"/>
    <property type="match status" value="1"/>
</dbReference>
<reference evidence="8" key="1">
    <citation type="submission" date="2021-01" db="EMBL/GenBank/DDBJ databases">
        <title>Fulvivirga kasyanovii gen. nov., sp nov., a novel member of the phylum Bacteroidetes isolated from seawater in a mussel farm.</title>
        <authorList>
            <person name="Zhao L.-H."/>
            <person name="Wang Z.-J."/>
        </authorList>
    </citation>
    <scope>NUCLEOTIDE SEQUENCE</scope>
    <source>
        <strain evidence="8">29W222</strain>
    </source>
</reference>
<feature type="transmembrane region" description="Helical" evidence="6">
    <location>
        <begin position="58"/>
        <end position="76"/>
    </location>
</feature>
<dbReference type="InterPro" id="IPR023408">
    <property type="entry name" value="MscS_beta-dom_sf"/>
</dbReference>
<dbReference type="PANTHER" id="PTHR30566:SF5">
    <property type="entry name" value="MECHANOSENSITIVE ION CHANNEL PROTEIN 1, MITOCHONDRIAL-RELATED"/>
    <property type="match status" value="1"/>
</dbReference>
<proteinExistence type="predicted"/>
<name>A0A937KDP7_9BACT</name>
<comment type="subcellular location">
    <subcellularLocation>
        <location evidence="1">Cell membrane</location>
        <topology evidence="1">Multi-pass membrane protein</topology>
    </subcellularLocation>
</comment>
<evidence type="ECO:0000256" key="2">
    <source>
        <dbReference type="ARBA" id="ARBA00022475"/>
    </source>
</evidence>
<dbReference type="SUPFAM" id="SSF82689">
    <property type="entry name" value="Mechanosensitive channel protein MscS (YggB), C-terminal domain"/>
    <property type="match status" value="1"/>
</dbReference>
<evidence type="ECO:0000256" key="5">
    <source>
        <dbReference type="ARBA" id="ARBA00023136"/>
    </source>
</evidence>
<feature type="transmembrane region" description="Helical" evidence="6">
    <location>
        <begin position="82"/>
        <end position="112"/>
    </location>
</feature>
<keyword evidence="2" id="KW-1003">Cell membrane</keyword>
<dbReference type="InterPro" id="IPR011066">
    <property type="entry name" value="MscS_channel_C_sf"/>
</dbReference>
<dbReference type="GO" id="GO:0005886">
    <property type="term" value="C:plasma membrane"/>
    <property type="evidence" value="ECO:0007669"/>
    <property type="project" value="UniProtKB-SubCell"/>
</dbReference>
<feature type="domain" description="Mechanosensitive ion channel MscS" evidence="7">
    <location>
        <begin position="100"/>
        <end position="174"/>
    </location>
</feature>
<evidence type="ECO:0000259" key="7">
    <source>
        <dbReference type="Pfam" id="PF00924"/>
    </source>
</evidence>
<feature type="transmembrane region" description="Helical" evidence="6">
    <location>
        <begin position="21"/>
        <end position="46"/>
    </location>
</feature>
<organism evidence="8 9">
    <name type="scientific">Fulvivirga marina</name>
    <dbReference type="NCBI Taxonomy" id="2494733"/>
    <lineage>
        <taxon>Bacteria</taxon>
        <taxon>Pseudomonadati</taxon>
        <taxon>Bacteroidota</taxon>
        <taxon>Cytophagia</taxon>
        <taxon>Cytophagales</taxon>
        <taxon>Fulvivirgaceae</taxon>
        <taxon>Fulvivirga</taxon>
    </lineage>
</organism>
<accession>A0A937KDP7</accession>
<dbReference type="Pfam" id="PF00924">
    <property type="entry name" value="MS_channel_2nd"/>
    <property type="match status" value="1"/>
</dbReference>
<dbReference type="GO" id="GO:0008381">
    <property type="term" value="F:mechanosensitive monoatomic ion channel activity"/>
    <property type="evidence" value="ECO:0007669"/>
    <property type="project" value="UniProtKB-ARBA"/>
</dbReference>
<protein>
    <submittedName>
        <fullName evidence="8">Mechanosensitive ion channel family protein</fullName>
    </submittedName>
</protein>
<dbReference type="AlphaFoldDB" id="A0A937KDP7"/>
<dbReference type="RefSeq" id="WP_202858219.1">
    <property type="nucleotide sequence ID" value="NZ_JAEUGD010000064.1"/>
</dbReference>
<evidence type="ECO:0000256" key="3">
    <source>
        <dbReference type="ARBA" id="ARBA00022692"/>
    </source>
</evidence>
<dbReference type="EMBL" id="JAEUGD010000064">
    <property type="protein sequence ID" value="MBL6448684.1"/>
    <property type="molecule type" value="Genomic_DNA"/>
</dbReference>
<evidence type="ECO:0000256" key="4">
    <source>
        <dbReference type="ARBA" id="ARBA00022989"/>
    </source>
</evidence>
<sequence length="305" mass="35838">MEIIDWVKEHWGIDQEIQEKIFFSLLAIIVLIFMRELLLRIVFWRIKAVKQRYKWKNGVRYIFVFLSLVIISTIWIDEFHSFATFFGLISAGIAVALKDPIVNLAGWLFLMIRRPFEVGDRIQIMDFAGDVIDIRAFQFTLNEIGNWVEADQSTGRIVHIPNGKVFSEAQFNYHQGFSNIWNEICVVVTFESDWQKAKDILNSVMQKHTKNLTKSAQKKLLEASKKFMIFYNTLTPVIYTKVKDHGVALTMRYLCLPKKRRSTEHAIWEEILIEFSKHDDIDFAYPTQRIYYNKTEGKQASKHGK</sequence>
<keyword evidence="3 6" id="KW-0812">Transmembrane</keyword>
<keyword evidence="5 6" id="KW-0472">Membrane</keyword>
<dbReference type="Proteomes" id="UP000614216">
    <property type="component" value="Unassembled WGS sequence"/>
</dbReference>
<comment type="caution">
    <text evidence="8">The sequence shown here is derived from an EMBL/GenBank/DDBJ whole genome shotgun (WGS) entry which is preliminary data.</text>
</comment>
<evidence type="ECO:0000256" key="6">
    <source>
        <dbReference type="SAM" id="Phobius"/>
    </source>
</evidence>
<dbReference type="Gene3D" id="3.30.70.100">
    <property type="match status" value="1"/>
</dbReference>
<dbReference type="InterPro" id="IPR010920">
    <property type="entry name" value="LSM_dom_sf"/>
</dbReference>
<evidence type="ECO:0000313" key="9">
    <source>
        <dbReference type="Proteomes" id="UP000614216"/>
    </source>
</evidence>